<organism evidence="2 3">
    <name type="scientific">Verticillium longisporum</name>
    <name type="common">Verticillium dahliae var. longisporum</name>
    <dbReference type="NCBI Taxonomy" id="100787"/>
    <lineage>
        <taxon>Eukaryota</taxon>
        <taxon>Fungi</taxon>
        <taxon>Dikarya</taxon>
        <taxon>Ascomycota</taxon>
        <taxon>Pezizomycotina</taxon>
        <taxon>Sordariomycetes</taxon>
        <taxon>Hypocreomycetidae</taxon>
        <taxon>Glomerellales</taxon>
        <taxon>Plectosphaerellaceae</taxon>
        <taxon>Verticillium</taxon>
    </lineage>
</organism>
<evidence type="ECO:0000313" key="3">
    <source>
        <dbReference type="Proteomes" id="UP000044602"/>
    </source>
</evidence>
<feature type="non-terminal residue" evidence="2">
    <location>
        <position position="1"/>
    </location>
</feature>
<name>A0A0G4MDP4_VERLO</name>
<evidence type="ECO:0000313" key="2">
    <source>
        <dbReference type="EMBL" id="CRK32423.1"/>
    </source>
</evidence>
<keyword evidence="3" id="KW-1185">Reference proteome</keyword>
<proteinExistence type="predicted"/>
<dbReference type="Proteomes" id="UP000044602">
    <property type="component" value="Unassembled WGS sequence"/>
</dbReference>
<dbReference type="EMBL" id="CVQH01022116">
    <property type="protein sequence ID" value="CRK32423.1"/>
    <property type="molecule type" value="Genomic_DNA"/>
</dbReference>
<feature type="region of interest" description="Disordered" evidence="1">
    <location>
        <begin position="1"/>
        <end position="31"/>
    </location>
</feature>
<evidence type="ECO:0000256" key="1">
    <source>
        <dbReference type="SAM" id="MobiDB-lite"/>
    </source>
</evidence>
<protein>
    <submittedName>
        <fullName evidence="2">Uncharacterized protein</fullName>
    </submittedName>
</protein>
<gene>
    <name evidence="2" type="ORF">BN1708_018988</name>
</gene>
<sequence>SRPHRRSHRRQRTTGPCHSPPRHQVLWPRQS</sequence>
<reference evidence="2 3" key="1">
    <citation type="submission" date="2015-05" db="EMBL/GenBank/DDBJ databases">
        <authorList>
            <person name="Wang D.B."/>
            <person name="Wang M."/>
        </authorList>
    </citation>
    <scope>NUCLEOTIDE SEQUENCE [LARGE SCALE GENOMIC DNA]</scope>
    <source>
        <strain evidence="2">VL1</strain>
    </source>
</reference>
<accession>A0A0G4MDP4</accession>
<feature type="compositionally biased region" description="Basic residues" evidence="1">
    <location>
        <begin position="1"/>
        <end position="12"/>
    </location>
</feature>
<dbReference type="AlphaFoldDB" id="A0A0G4MDP4"/>